<evidence type="ECO:0000256" key="1">
    <source>
        <dbReference type="ARBA" id="ARBA00008950"/>
    </source>
</evidence>
<dbReference type="EMBL" id="SJPN01000003">
    <property type="protein sequence ID" value="TWU04241.1"/>
    <property type="molecule type" value="Genomic_DNA"/>
</dbReference>
<dbReference type="RefSeq" id="WP_146519699.1">
    <property type="nucleotide sequence ID" value="NZ_CP151726.1"/>
</dbReference>
<dbReference type="GO" id="GO:0016791">
    <property type="term" value="F:phosphatase activity"/>
    <property type="evidence" value="ECO:0007669"/>
    <property type="project" value="TreeGrafter"/>
</dbReference>
<evidence type="ECO:0000313" key="4">
    <source>
        <dbReference type="Proteomes" id="UP000320176"/>
    </source>
</evidence>
<gene>
    <name evidence="3" type="ORF">Pla52n_22800</name>
</gene>
<evidence type="ECO:0000259" key="2">
    <source>
        <dbReference type="Pfam" id="PF12850"/>
    </source>
</evidence>
<dbReference type="InterPro" id="IPR029052">
    <property type="entry name" value="Metallo-depent_PP-like"/>
</dbReference>
<dbReference type="SUPFAM" id="SSF56300">
    <property type="entry name" value="Metallo-dependent phosphatases"/>
    <property type="match status" value="1"/>
</dbReference>
<dbReference type="OrthoDB" id="9800565at2"/>
<keyword evidence="4" id="KW-1185">Reference proteome</keyword>
<reference evidence="3 4" key="1">
    <citation type="submission" date="2019-02" db="EMBL/GenBank/DDBJ databases">
        <title>Deep-cultivation of Planctomycetes and their phenomic and genomic characterization uncovers novel biology.</title>
        <authorList>
            <person name="Wiegand S."/>
            <person name="Jogler M."/>
            <person name="Boedeker C."/>
            <person name="Pinto D."/>
            <person name="Vollmers J."/>
            <person name="Rivas-Marin E."/>
            <person name="Kohn T."/>
            <person name="Peeters S.H."/>
            <person name="Heuer A."/>
            <person name="Rast P."/>
            <person name="Oberbeckmann S."/>
            <person name="Bunk B."/>
            <person name="Jeske O."/>
            <person name="Meyerdierks A."/>
            <person name="Storesund J.E."/>
            <person name="Kallscheuer N."/>
            <person name="Luecker S."/>
            <person name="Lage O.M."/>
            <person name="Pohl T."/>
            <person name="Merkel B.J."/>
            <person name="Hornburger P."/>
            <person name="Mueller R.-W."/>
            <person name="Bruemmer F."/>
            <person name="Labrenz M."/>
            <person name="Spormann A.M."/>
            <person name="Op Den Camp H."/>
            <person name="Overmann J."/>
            <person name="Amann R."/>
            <person name="Jetten M.S.M."/>
            <person name="Mascher T."/>
            <person name="Medema M.H."/>
            <person name="Devos D.P."/>
            <person name="Kaster A.-K."/>
            <person name="Ovreas L."/>
            <person name="Rohde M."/>
            <person name="Galperin M.Y."/>
            <person name="Jogler C."/>
        </authorList>
    </citation>
    <scope>NUCLEOTIDE SEQUENCE [LARGE SCALE GENOMIC DNA]</scope>
    <source>
        <strain evidence="3 4">Pla52n</strain>
    </source>
</reference>
<dbReference type="InterPro" id="IPR050126">
    <property type="entry name" value="Ap4A_hydrolase"/>
</dbReference>
<protein>
    <submittedName>
        <fullName evidence="3">Phosphodiesterase</fullName>
    </submittedName>
</protein>
<organism evidence="3 4">
    <name type="scientific">Stieleria varia</name>
    <dbReference type="NCBI Taxonomy" id="2528005"/>
    <lineage>
        <taxon>Bacteria</taxon>
        <taxon>Pseudomonadati</taxon>
        <taxon>Planctomycetota</taxon>
        <taxon>Planctomycetia</taxon>
        <taxon>Pirellulales</taxon>
        <taxon>Pirellulaceae</taxon>
        <taxon>Stieleria</taxon>
    </lineage>
</organism>
<name>A0A5C6AXP0_9BACT</name>
<sequence length="212" mass="23353">MKIGIISDIHGDLTSLNMALSHMQLASVQRVLCAGDLVERGSNDHGVIDYFRQHAIPCVQGNHDENAVRHHELQAHVEVQDDSTLSAASVDFLRGLPLTQSFVWVGSTMLLAHATPSDNGAPVFQDPSCEKLSKTFKKDLARMEADILVVGHTHYPFDIRYKGKRVLNPGSVCNLQSRDSHTCGILDLTDHSYTVFSLATGGECEILNREFT</sequence>
<accession>A0A5C6AXP0</accession>
<dbReference type="InterPro" id="IPR024654">
    <property type="entry name" value="Calcineurin-like_PHP_lpxH"/>
</dbReference>
<dbReference type="PIRSF" id="PIRSF000883">
    <property type="entry name" value="Pesterase_MJ0912"/>
    <property type="match status" value="1"/>
</dbReference>
<dbReference type="AlphaFoldDB" id="A0A5C6AXP0"/>
<dbReference type="Proteomes" id="UP000320176">
    <property type="component" value="Unassembled WGS sequence"/>
</dbReference>
<feature type="domain" description="Calcineurin-like phosphoesterase" evidence="2">
    <location>
        <begin position="1"/>
        <end position="190"/>
    </location>
</feature>
<dbReference type="Pfam" id="PF12850">
    <property type="entry name" value="Metallophos_2"/>
    <property type="match status" value="1"/>
</dbReference>
<dbReference type="InterPro" id="IPR011152">
    <property type="entry name" value="Pesterase_MJ0912"/>
</dbReference>
<comment type="similarity">
    <text evidence="1">Belongs to the metallophosphoesterase superfamily. YfcE family.</text>
</comment>
<dbReference type="PANTHER" id="PTHR42850:SF2">
    <property type="entry name" value="BLL5683 PROTEIN"/>
    <property type="match status" value="1"/>
</dbReference>
<dbReference type="PANTHER" id="PTHR42850">
    <property type="entry name" value="METALLOPHOSPHOESTERASE"/>
    <property type="match status" value="1"/>
</dbReference>
<dbReference type="Gene3D" id="3.60.21.10">
    <property type="match status" value="1"/>
</dbReference>
<proteinExistence type="inferred from homology"/>
<evidence type="ECO:0000313" key="3">
    <source>
        <dbReference type="EMBL" id="TWU04241.1"/>
    </source>
</evidence>
<dbReference type="GO" id="GO:0005737">
    <property type="term" value="C:cytoplasm"/>
    <property type="evidence" value="ECO:0007669"/>
    <property type="project" value="TreeGrafter"/>
</dbReference>
<comment type="caution">
    <text evidence="3">The sequence shown here is derived from an EMBL/GenBank/DDBJ whole genome shotgun (WGS) entry which is preliminary data.</text>
</comment>